<proteinExistence type="predicted"/>
<dbReference type="PANTHER" id="PTHR43420">
    <property type="entry name" value="ACETYLTRANSFERASE"/>
    <property type="match status" value="1"/>
</dbReference>
<evidence type="ECO:0000256" key="2">
    <source>
        <dbReference type="ARBA" id="ARBA00023315"/>
    </source>
</evidence>
<dbReference type="PATRIC" id="fig|1140003.3.peg.1386"/>
<dbReference type="InterPro" id="IPR000182">
    <property type="entry name" value="GNAT_dom"/>
</dbReference>
<keyword evidence="5" id="KW-1185">Reference proteome</keyword>
<dbReference type="CDD" id="cd04301">
    <property type="entry name" value="NAT_SF"/>
    <property type="match status" value="1"/>
</dbReference>
<feature type="domain" description="N-acetyltransferase" evidence="3">
    <location>
        <begin position="1"/>
        <end position="188"/>
    </location>
</feature>
<gene>
    <name evidence="4" type="ORF">I573_01247</name>
</gene>
<dbReference type="EMBL" id="ASWO01000005">
    <property type="protein sequence ID" value="EOT83525.1"/>
    <property type="molecule type" value="Genomic_DNA"/>
</dbReference>
<comment type="caution">
    <text evidence="4">The sequence shown here is derived from an EMBL/GenBank/DDBJ whole genome shotgun (WGS) entry which is preliminary data.</text>
</comment>
<dbReference type="STRING" id="1140003.OMY_01433"/>
<dbReference type="InterPro" id="IPR016181">
    <property type="entry name" value="Acyl_CoA_acyltransferase"/>
</dbReference>
<dbReference type="RefSeq" id="WP_016185881.1">
    <property type="nucleotide sequence ID" value="NZ_ASWO01000005.1"/>
</dbReference>
<dbReference type="InterPro" id="IPR050680">
    <property type="entry name" value="YpeA/RimI_acetyltransf"/>
</dbReference>
<reference evidence="4 5" key="1">
    <citation type="submission" date="2013-03" db="EMBL/GenBank/DDBJ databases">
        <title>The Genome Sequence of Enterococcus sulfureus ATCC_49903 (PacBio/Illumina hybrid assembly).</title>
        <authorList>
            <consortium name="The Broad Institute Genomics Platform"/>
            <consortium name="The Broad Institute Genome Sequencing Center for Infectious Disease"/>
            <person name="Earl A."/>
            <person name="Russ C."/>
            <person name="Gilmore M."/>
            <person name="Surin D."/>
            <person name="Walker B."/>
            <person name="Young S."/>
            <person name="Zeng Q."/>
            <person name="Gargeya S."/>
            <person name="Fitzgerald M."/>
            <person name="Haas B."/>
            <person name="Abouelleil A."/>
            <person name="Allen A.W."/>
            <person name="Alvarado L."/>
            <person name="Arachchi H.M."/>
            <person name="Berlin A.M."/>
            <person name="Chapman S.B."/>
            <person name="Gainer-Dewar J."/>
            <person name="Goldberg J."/>
            <person name="Griggs A."/>
            <person name="Gujja S."/>
            <person name="Hansen M."/>
            <person name="Howarth C."/>
            <person name="Imamovic A."/>
            <person name="Ireland A."/>
            <person name="Larimer J."/>
            <person name="McCowan C."/>
            <person name="Murphy C."/>
            <person name="Pearson M."/>
            <person name="Poon T.W."/>
            <person name="Priest M."/>
            <person name="Roberts A."/>
            <person name="Saif S."/>
            <person name="Shea T."/>
            <person name="Sisk P."/>
            <person name="Sykes S."/>
            <person name="Wortman J."/>
            <person name="Nusbaum C."/>
            <person name="Birren B."/>
        </authorList>
    </citation>
    <scope>NUCLEOTIDE SEQUENCE [LARGE SCALE GENOMIC DNA]</scope>
    <source>
        <strain evidence="4 5">ATCC 49903</strain>
    </source>
</reference>
<dbReference type="Pfam" id="PF00583">
    <property type="entry name" value="Acetyltransf_1"/>
    <property type="match status" value="1"/>
</dbReference>
<evidence type="ECO:0000259" key="3">
    <source>
        <dbReference type="PROSITE" id="PS51186"/>
    </source>
</evidence>
<evidence type="ECO:0000313" key="5">
    <source>
        <dbReference type="Proteomes" id="UP000015961"/>
    </source>
</evidence>
<dbReference type="eggNOG" id="COG0456">
    <property type="taxonomic scope" value="Bacteria"/>
</dbReference>
<dbReference type="SUPFAM" id="SSF55729">
    <property type="entry name" value="Acyl-CoA N-acyltransferases (Nat)"/>
    <property type="match status" value="1"/>
</dbReference>
<dbReference type="PROSITE" id="PS51186">
    <property type="entry name" value="GNAT"/>
    <property type="match status" value="1"/>
</dbReference>
<protein>
    <recommendedName>
        <fullName evidence="3">N-acetyltransferase domain-containing protein</fullName>
    </recommendedName>
</protein>
<keyword evidence="2" id="KW-0012">Acyltransferase</keyword>
<dbReference type="AlphaFoldDB" id="S0P023"/>
<evidence type="ECO:0000256" key="1">
    <source>
        <dbReference type="ARBA" id="ARBA00022679"/>
    </source>
</evidence>
<dbReference type="GO" id="GO:0016747">
    <property type="term" value="F:acyltransferase activity, transferring groups other than amino-acyl groups"/>
    <property type="evidence" value="ECO:0007669"/>
    <property type="project" value="InterPro"/>
</dbReference>
<keyword evidence="1" id="KW-0808">Transferase</keyword>
<dbReference type="OrthoDB" id="5319888at2"/>
<sequence>MIRPANVQDRNQMAELVYVIFSDMELPLVARYSKEELIAFVVEAMSDPTYRYSETRALVKEVDGKVVGVAFGYLADEEAIIDDAWKHVARAHNIVRPWQLFTDKETLPNEWYLDSICVSSRQRGQGIGSQLLAAVEEQAKASDQSYLGLCCDQQNPQAKKLYESFGYRVVQTQQISGHVYDHMQKKLS</sequence>
<name>S0P023_9ENTE</name>
<evidence type="ECO:0000313" key="4">
    <source>
        <dbReference type="EMBL" id="EOT83525.1"/>
    </source>
</evidence>
<dbReference type="PANTHER" id="PTHR43420:SF52">
    <property type="entry name" value="N-ACETYLTRANSFERASE YODP"/>
    <property type="match status" value="1"/>
</dbReference>
<accession>S0P023</accession>
<dbReference type="Proteomes" id="UP000015961">
    <property type="component" value="Unassembled WGS sequence"/>
</dbReference>
<organism evidence="4 5">
    <name type="scientific">Enterococcus sulfureus ATCC 49903</name>
    <dbReference type="NCBI Taxonomy" id="1140003"/>
    <lineage>
        <taxon>Bacteria</taxon>
        <taxon>Bacillati</taxon>
        <taxon>Bacillota</taxon>
        <taxon>Bacilli</taxon>
        <taxon>Lactobacillales</taxon>
        <taxon>Enterococcaceae</taxon>
        <taxon>Enterococcus</taxon>
    </lineage>
</organism>
<dbReference type="Gene3D" id="3.40.630.30">
    <property type="match status" value="1"/>
</dbReference>